<evidence type="ECO:0000259" key="6">
    <source>
        <dbReference type="PROSITE" id="PS50111"/>
    </source>
</evidence>
<feature type="domain" description="HAMP" evidence="7">
    <location>
        <begin position="309"/>
        <end position="361"/>
    </location>
</feature>
<reference evidence="9" key="1">
    <citation type="submission" date="2021-01" db="EMBL/GenBank/DDBJ databases">
        <title>Genome public.</title>
        <authorList>
            <person name="Liu C."/>
            <person name="Sun Q."/>
        </authorList>
    </citation>
    <scope>NUCLEOTIDE SEQUENCE [LARGE SCALE GENOMIC DNA]</scope>
    <source>
        <strain evidence="9">YIM B02556</strain>
    </source>
</reference>
<feature type="transmembrane region" description="Helical" evidence="5">
    <location>
        <begin position="285"/>
        <end position="307"/>
    </location>
</feature>
<evidence type="ECO:0000313" key="9">
    <source>
        <dbReference type="Proteomes" id="UP000652760"/>
    </source>
</evidence>
<sequence length="658" mass="67781">MEREGTPVRRTRFGIRFRLSAAIAAVAATTFLAGGIALYAFDGVSRSMDRIMTASLPVVELALRLSEQSAEVSAAAPALAGVRNQMERGVAGSELASRLQSLRGATEALRAAGVDMAPIDRPAAALIDNLDRLNGASEARLAAQARRAPLQRQLDDAHAKASGEAADANLLHGILSTSLMLDDPRDLRDWKARFDRAADRIRKDAGGAPLPEALTALVAAAEGKDGVFAIRQAGFAAAKSVADLLDANRGLTAGFKEAVAGLVDRAKADAQTSAGAADAAIRQGYALLAATVGASALVGLLIAWLYVRRNLARRLERLTGAMERIAEGDLAAAIPAGGSDEIAVMAGALAVFRDNAAAIEQARAEAEDLRRRQSAERRQEREALADSFQATVDHVIAEVRDGAKEVGTSSRGLSETAERTSSRLTDALAATRNANESVQTVAAAADELSRSIAMIMAQVTASTGVTRRAVEDAAHTTRQIGVLQDCVVRIGEVSELIGAVAVQTNLLALNATIEAARAGDAGKGFAVVAGEVKALAGQTARATEEIAAQIAAIRGASADTRQSLEAIVRTIADIDGTNAAIAAAVGQQSAATDEIARSVAIAAGHSGQITEAIGSVSAEAGQTGEAAGMAAGSADRMLALFAQLDRELGLFVTGLKAS</sequence>
<evidence type="ECO:0000256" key="4">
    <source>
        <dbReference type="SAM" id="Coils"/>
    </source>
</evidence>
<dbReference type="Gene3D" id="1.10.287.950">
    <property type="entry name" value="Methyl-accepting chemotaxis protein"/>
    <property type="match status" value="1"/>
</dbReference>
<keyword evidence="5" id="KW-0472">Membrane</keyword>
<proteinExistence type="inferred from homology"/>
<dbReference type="SUPFAM" id="SSF58104">
    <property type="entry name" value="Methyl-accepting chemotaxis protein (MCP) signaling domain"/>
    <property type="match status" value="1"/>
</dbReference>
<dbReference type="Pfam" id="PF21689">
    <property type="entry name" value="TorS_sensor_domain"/>
    <property type="match status" value="1"/>
</dbReference>
<comment type="caution">
    <text evidence="8">The sequence shown here is derived from an EMBL/GenBank/DDBJ whole genome shotgun (WGS) entry which is preliminary data.</text>
</comment>
<evidence type="ECO:0000256" key="5">
    <source>
        <dbReference type="SAM" id="Phobius"/>
    </source>
</evidence>
<keyword evidence="1 3" id="KW-0807">Transducer</keyword>
<dbReference type="PANTHER" id="PTHR32089">
    <property type="entry name" value="METHYL-ACCEPTING CHEMOTAXIS PROTEIN MCPB"/>
    <property type="match status" value="1"/>
</dbReference>
<dbReference type="CDD" id="cd06225">
    <property type="entry name" value="HAMP"/>
    <property type="match status" value="1"/>
</dbReference>
<evidence type="ECO:0000256" key="1">
    <source>
        <dbReference type="ARBA" id="ARBA00023224"/>
    </source>
</evidence>
<dbReference type="InterPro" id="IPR003660">
    <property type="entry name" value="HAMP_dom"/>
</dbReference>
<feature type="coiled-coil region" evidence="4">
    <location>
        <begin position="349"/>
        <end position="383"/>
    </location>
</feature>
<dbReference type="PANTHER" id="PTHR32089:SF112">
    <property type="entry name" value="LYSOZYME-LIKE PROTEIN-RELATED"/>
    <property type="match status" value="1"/>
</dbReference>
<dbReference type="InterPro" id="IPR038188">
    <property type="entry name" value="TorS_sensor_sf"/>
</dbReference>
<organism evidence="8 9">
    <name type="scientific">Azospirillum endophyticum</name>
    <dbReference type="NCBI Taxonomy" id="2800326"/>
    <lineage>
        <taxon>Bacteria</taxon>
        <taxon>Pseudomonadati</taxon>
        <taxon>Pseudomonadota</taxon>
        <taxon>Alphaproteobacteria</taxon>
        <taxon>Rhodospirillales</taxon>
        <taxon>Azospirillaceae</taxon>
        <taxon>Azospirillum</taxon>
    </lineage>
</organism>
<accession>A0ABS1F9T7</accession>
<dbReference type="PROSITE" id="PS50885">
    <property type="entry name" value="HAMP"/>
    <property type="match status" value="1"/>
</dbReference>
<dbReference type="Pfam" id="PF00672">
    <property type="entry name" value="HAMP"/>
    <property type="match status" value="1"/>
</dbReference>
<keyword evidence="5" id="KW-1133">Transmembrane helix</keyword>
<name>A0ABS1F9T7_9PROT</name>
<dbReference type="InterPro" id="IPR004089">
    <property type="entry name" value="MCPsignal_dom"/>
</dbReference>
<feature type="transmembrane region" description="Helical" evidence="5">
    <location>
        <begin position="21"/>
        <end position="41"/>
    </location>
</feature>
<keyword evidence="9" id="KW-1185">Reference proteome</keyword>
<keyword evidence="5" id="KW-0812">Transmembrane</keyword>
<comment type="similarity">
    <text evidence="2">Belongs to the methyl-accepting chemotaxis (MCP) protein family.</text>
</comment>
<dbReference type="Proteomes" id="UP000652760">
    <property type="component" value="Unassembled WGS sequence"/>
</dbReference>
<evidence type="ECO:0000256" key="3">
    <source>
        <dbReference type="PROSITE-ProRule" id="PRU00284"/>
    </source>
</evidence>
<protein>
    <submittedName>
        <fullName evidence="8">HAMP domain-containing protein</fullName>
    </submittedName>
</protein>
<evidence type="ECO:0000313" key="8">
    <source>
        <dbReference type="EMBL" id="MBK1840181.1"/>
    </source>
</evidence>
<feature type="domain" description="Methyl-accepting transducer" evidence="6">
    <location>
        <begin position="395"/>
        <end position="628"/>
    </location>
</feature>
<gene>
    <name evidence="8" type="ORF">JHL17_22495</name>
</gene>
<keyword evidence="4" id="KW-0175">Coiled coil</keyword>
<dbReference type="SMART" id="SM00283">
    <property type="entry name" value="MA"/>
    <property type="match status" value="1"/>
</dbReference>
<dbReference type="Gene3D" id="6.10.340.10">
    <property type="match status" value="1"/>
</dbReference>
<dbReference type="PROSITE" id="PS50111">
    <property type="entry name" value="CHEMOTAXIS_TRANSDUC_2"/>
    <property type="match status" value="1"/>
</dbReference>
<dbReference type="SUPFAM" id="SSF158472">
    <property type="entry name" value="HAMP domain-like"/>
    <property type="match status" value="1"/>
</dbReference>
<dbReference type="Pfam" id="PF00015">
    <property type="entry name" value="MCPsignal"/>
    <property type="match status" value="1"/>
</dbReference>
<dbReference type="SMART" id="SM00304">
    <property type="entry name" value="HAMP"/>
    <property type="match status" value="1"/>
</dbReference>
<evidence type="ECO:0000256" key="2">
    <source>
        <dbReference type="ARBA" id="ARBA00029447"/>
    </source>
</evidence>
<dbReference type="InterPro" id="IPR004090">
    <property type="entry name" value="Chemotax_Me-accpt_rcpt"/>
</dbReference>
<dbReference type="PRINTS" id="PR00260">
    <property type="entry name" value="CHEMTRNSDUCR"/>
</dbReference>
<dbReference type="Gene3D" id="1.20.58.920">
    <property type="match status" value="1"/>
</dbReference>
<dbReference type="RefSeq" id="WP_200196573.1">
    <property type="nucleotide sequence ID" value="NZ_JAENHM010000060.1"/>
</dbReference>
<dbReference type="EMBL" id="JAENHM010000060">
    <property type="protein sequence ID" value="MBK1840181.1"/>
    <property type="molecule type" value="Genomic_DNA"/>
</dbReference>
<evidence type="ECO:0000259" key="7">
    <source>
        <dbReference type="PROSITE" id="PS50885"/>
    </source>
</evidence>